<organism evidence="2 3">
    <name type="scientific">Rickenella mellea</name>
    <dbReference type="NCBI Taxonomy" id="50990"/>
    <lineage>
        <taxon>Eukaryota</taxon>
        <taxon>Fungi</taxon>
        <taxon>Dikarya</taxon>
        <taxon>Basidiomycota</taxon>
        <taxon>Agaricomycotina</taxon>
        <taxon>Agaricomycetes</taxon>
        <taxon>Hymenochaetales</taxon>
        <taxon>Rickenellaceae</taxon>
        <taxon>Rickenella</taxon>
    </lineage>
</organism>
<evidence type="ECO:0000313" key="2">
    <source>
        <dbReference type="EMBL" id="TDL14309.1"/>
    </source>
</evidence>
<feature type="compositionally biased region" description="Low complexity" evidence="1">
    <location>
        <begin position="17"/>
        <end position="32"/>
    </location>
</feature>
<proteinExistence type="predicted"/>
<dbReference type="VEuPathDB" id="FungiDB:BD410DRAFT_809838"/>
<gene>
    <name evidence="2" type="ORF">BD410DRAFT_809838</name>
</gene>
<evidence type="ECO:0000256" key="1">
    <source>
        <dbReference type="SAM" id="MobiDB-lite"/>
    </source>
</evidence>
<feature type="region of interest" description="Disordered" evidence="1">
    <location>
        <begin position="1"/>
        <end position="55"/>
    </location>
</feature>
<feature type="compositionally biased region" description="Basic and acidic residues" evidence="1">
    <location>
        <begin position="41"/>
        <end position="55"/>
    </location>
</feature>
<feature type="region of interest" description="Disordered" evidence="1">
    <location>
        <begin position="72"/>
        <end position="97"/>
    </location>
</feature>
<accession>A0A4Y7PID7</accession>
<sequence length="158" mass="17379">MTCEVQSLVSDVRQGNGATSASETASASSGGAKLDSSQLAREIEQRGQHREDRKANLECLQSPIRFFGASRLRDDDGELNDGGVLRPRNVSPGNGPRSPLVWRDVRNNADDLYIGFCVRGLSRKQLVSENGHFNILRTLGNFGFGNEDVAFQRLGRMR</sequence>
<dbReference type="AlphaFoldDB" id="A0A4Y7PID7"/>
<dbReference type="Proteomes" id="UP000294933">
    <property type="component" value="Unassembled WGS sequence"/>
</dbReference>
<name>A0A4Y7PID7_9AGAM</name>
<reference evidence="2 3" key="1">
    <citation type="submission" date="2018-06" db="EMBL/GenBank/DDBJ databases">
        <title>A transcriptomic atlas of mushroom development highlights an independent origin of complex multicellularity.</title>
        <authorList>
            <consortium name="DOE Joint Genome Institute"/>
            <person name="Krizsan K."/>
            <person name="Almasi E."/>
            <person name="Merenyi Z."/>
            <person name="Sahu N."/>
            <person name="Viragh M."/>
            <person name="Koszo T."/>
            <person name="Mondo S."/>
            <person name="Kiss B."/>
            <person name="Balint B."/>
            <person name="Kues U."/>
            <person name="Barry K."/>
            <person name="Hegedus J.C."/>
            <person name="Henrissat B."/>
            <person name="Johnson J."/>
            <person name="Lipzen A."/>
            <person name="Ohm R."/>
            <person name="Nagy I."/>
            <person name="Pangilinan J."/>
            <person name="Yan J."/>
            <person name="Xiong Y."/>
            <person name="Grigoriev I.V."/>
            <person name="Hibbett D.S."/>
            <person name="Nagy L.G."/>
        </authorList>
    </citation>
    <scope>NUCLEOTIDE SEQUENCE [LARGE SCALE GENOMIC DNA]</scope>
    <source>
        <strain evidence="2 3">SZMC22713</strain>
    </source>
</reference>
<dbReference type="EMBL" id="ML170356">
    <property type="protein sequence ID" value="TDL14309.1"/>
    <property type="molecule type" value="Genomic_DNA"/>
</dbReference>
<protein>
    <submittedName>
        <fullName evidence="2">Uncharacterized protein</fullName>
    </submittedName>
</protein>
<evidence type="ECO:0000313" key="3">
    <source>
        <dbReference type="Proteomes" id="UP000294933"/>
    </source>
</evidence>
<keyword evidence="3" id="KW-1185">Reference proteome</keyword>